<dbReference type="InParanoid" id="A0A317ZFG3"/>
<dbReference type="Proteomes" id="UP000247099">
    <property type="component" value="Unassembled WGS sequence"/>
</dbReference>
<keyword evidence="1" id="KW-1133">Transmembrane helix</keyword>
<dbReference type="InterPro" id="IPR029377">
    <property type="entry name" value="TMEM220"/>
</dbReference>
<accession>A0A317ZFG3</accession>
<protein>
    <submittedName>
        <fullName evidence="2">Uncharacterized protein</fullName>
    </submittedName>
</protein>
<gene>
    <name evidence="2" type="ORF">DDZ13_11465</name>
</gene>
<proteinExistence type="predicted"/>
<organism evidence="2 3">
    <name type="scientific">Coraliomargarita sinensis</name>
    <dbReference type="NCBI Taxonomy" id="2174842"/>
    <lineage>
        <taxon>Bacteria</taxon>
        <taxon>Pseudomonadati</taxon>
        <taxon>Verrucomicrobiota</taxon>
        <taxon>Opitutia</taxon>
        <taxon>Puniceicoccales</taxon>
        <taxon>Coraliomargaritaceae</taxon>
        <taxon>Coraliomargarita</taxon>
    </lineage>
</organism>
<keyword evidence="1" id="KW-0472">Membrane</keyword>
<feature type="transmembrane region" description="Helical" evidence="1">
    <location>
        <begin position="64"/>
        <end position="82"/>
    </location>
</feature>
<evidence type="ECO:0000313" key="3">
    <source>
        <dbReference type="Proteomes" id="UP000247099"/>
    </source>
</evidence>
<feature type="transmembrane region" description="Helical" evidence="1">
    <location>
        <begin position="114"/>
        <end position="131"/>
    </location>
</feature>
<feature type="transmembrane region" description="Helical" evidence="1">
    <location>
        <begin position="41"/>
        <end position="57"/>
    </location>
</feature>
<dbReference type="EMBL" id="QHJQ01000008">
    <property type="protein sequence ID" value="PXA03592.1"/>
    <property type="molecule type" value="Genomic_DNA"/>
</dbReference>
<comment type="caution">
    <text evidence="2">The sequence shown here is derived from an EMBL/GenBank/DDBJ whole genome shotgun (WGS) entry which is preliminary data.</text>
</comment>
<keyword evidence="3" id="KW-1185">Reference proteome</keyword>
<evidence type="ECO:0000256" key="1">
    <source>
        <dbReference type="SAM" id="Phobius"/>
    </source>
</evidence>
<dbReference type="AlphaFoldDB" id="A0A317ZFG3"/>
<evidence type="ECO:0000313" key="2">
    <source>
        <dbReference type="EMBL" id="PXA03592.1"/>
    </source>
</evidence>
<name>A0A317ZFG3_9BACT</name>
<sequence>MVVSSISNNMKITCYLFTALFALFSVLQINDAAQYGNHDSWFWLLLYACTAITTFLHARRPLPFAALTAGIGFAVGACLFRLQDAVGNFDFAGLFRATAVPANMNAATQQPNEAAGLLLVAIWLTVLAWHVRPRQSRQTQS</sequence>
<feature type="transmembrane region" description="Helical" evidence="1">
    <location>
        <begin position="12"/>
        <end position="29"/>
    </location>
</feature>
<keyword evidence="1" id="KW-0812">Transmembrane</keyword>
<reference evidence="2 3" key="1">
    <citation type="submission" date="2018-05" db="EMBL/GenBank/DDBJ databases">
        <title>Coraliomargarita sinensis sp. nov., isolated from a marine solar saltern.</title>
        <authorList>
            <person name="Zhou L.Y."/>
        </authorList>
    </citation>
    <scope>NUCLEOTIDE SEQUENCE [LARGE SCALE GENOMIC DNA]</scope>
    <source>
        <strain evidence="2 3">WN38</strain>
    </source>
</reference>
<dbReference type="Pfam" id="PF15071">
    <property type="entry name" value="TMEM220"/>
    <property type="match status" value="1"/>
</dbReference>